<gene>
    <name evidence="1" type="ORF">L2E82_49040</name>
</gene>
<protein>
    <submittedName>
        <fullName evidence="1">Uncharacterized protein</fullName>
    </submittedName>
</protein>
<reference evidence="1 2" key="2">
    <citation type="journal article" date="2022" name="Mol. Ecol. Resour.">
        <title>The genomes of chicory, endive, great burdock and yacon provide insights into Asteraceae paleo-polyploidization history and plant inulin production.</title>
        <authorList>
            <person name="Fan W."/>
            <person name="Wang S."/>
            <person name="Wang H."/>
            <person name="Wang A."/>
            <person name="Jiang F."/>
            <person name="Liu H."/>
            <person name="Zhao H."/>
            <person name="Xu D."/>
            <person name="Zhang Y."/>
        </authorList>
    </citation>
    <scope>NUCLEOTIDE SEQUENCE [LARGE SCALE GENOMIC DNA]</scope>
    <source>
        <strain evidence="2">cv. Punajuju</strain>
        <tissue evidence="1">Leaves</tissue>
    </source>
</reference>
<proteinExistence type="predicted"/>
<organism evidence="1 2">
    <name type="scientific">Cichorium intybus</name>
    <name type="common">Chicory</name>
    <dbReference type="NCBI Taxonomy" id="13427"/>
    <lineage>
        <taxon>Eukaryota</taxon>
        <taxon>Viridiplantae</taxon>
        <taxon>Streptophyta</taxon>
        <taxon>Embryophyta</taxon>
        <taxon>Tracheophyta</taxon>
        <taxon>Spermatophyta</taxon>
        <taxon>Magnoliopsida</taxon>
        <taxon>eudicotyledons</taxon>
        <taxon>Gunneridae</taxon>
        <taxon>Pentapetalae</taxon>
        <taxon>asterids</taxon>
        <taxon>campanulids</taxon>
        <taxon>Asterales</taxon>
        <taxon>Asteraceae</taxon>
        <taxon>Cichorioideae</taxon>
        <taxon>Cichorieae</taxon>
        <taxon>Cichoriinae</taxon>
        <taxon>Cichorium</taxon>
    </lineage>
</organism>
<evidence type="ECO:0000313" key="1">
    <source>
        <dbReference type="EMBL" id="KAI3690829.1"/>
    </source>
</evidence>
<dbReference type="EMBL" id="CM042017">
    <property type="protein sequence ID" value="KAI3690829.1"/>
    <property type="molecule type" value="Genomic_DNA"/>
</dbReference>
<reference evidence="2" key="1">
    <citation type="journal article" date="2022" name="Mol. Ecol. Resour.">
        <title>The genomes of chicory, endive, great burdock and yacon provide insights into Asteraceae palaeo-polyploidization history and plant inulin production.</title>
        <authorList>
            <person name="Fan W."/>
            <person name="Wang S."/>
            <person name="Wang H."/>
            <person name="Wang A."/>
            <person name="Jiang F."/>
            <person name="Liu H."/>
            <person name="Zhao H."/>
            <person name="Xu D."/>
            <person name="Zhang Y."/>
        </authorList>
    </citation>
    <scope>NUCLEOTIDE SEQUENCE [LARGE SCALE GENOMIC DNA]</scope>
    <source>
        <strain evidence="2">cv. Punajuju</strain>
    </source>
</reference>
<accession>A0ACB8YZL0</accession>
<name>A0ACB8YZL0_CICIN</name>
<dbReference type="Proteomes" id="UP001055811">
    <property type="component" value="Linkage Group LG09"/>
</dbReference>
<sequence length="447" mass="50992">MAIDMMLIDLNDQVMHFKVNIRDSNKSFFCSFVYAHNDHMMRRSLWHSLVVHKNVVRDCPWILLGDFNVALDIKDSTSGSSGISRAMEDFRDCVNLMEMEDLNYKGLFYTWTKSPNGSGGILKKIDRVMGNTHFVASFPSSTVNFLPYRTSDHTPAVLTLPHCAPFQPKPFKFPNFLTYKNDFKQIVASSWNPNITGYRMYKVFKNLKNLKVPIRKMLRNQGNLFSKVISLRNELDRVQIALDRDPFNKDLREEQCRYLLAYNEASLDEERFLKQKAKVNWLREGDKNSAFFHKAVKSRKSRNRINSIQDAQGKWISGNDLPNLFVSHFQAFLGSAHPSTAIRDPSSLFSNKLSPLQSAAMLNPVTDAEVKCVLFQMGDDKAPGSDGFSAKFFKSAWDIVGPDFCMAVKEFFYSGKLLKSFNSTILALIPKVDSPSKVTDFRPIACC</sequence>
<evidence type="ECO:0000313" key="2">
    <source>
        <dbReference type="Proteomes" id="UP001055811"/>
    </source>
</evidence>
<comment type="caution">
    <text evidence="1">The sequence shown here is derived from an EMBL/GenBank/DDBJ whole genome shotgun (WGS) entry which is preliminary data.</text>
</comment>
<keyword evidence="2" id="KW-1185">Reference proteome</keyword>